<protein>
    <submittedName>
        <fullName evidence="1">Uncharacterized protein</fullName>
    </submittedName>
</protein>
<proteinExistence type="predicted"/>
<dbReference type="AlphaFoldDB" id="A0A2D4FIU4"/>
<dbReference type="EMBL" id="IACJ01078652">
    <property type="protein sequence ID" value="LAA47400.1"/>
    <property type="molecule type" value="Transcribed_RNA"/>
</dbReference>
<accession>A0A2D4FIU4</accession>
<evidence type="ECO:0000313" key="1">
    <source>
        <dbReference type="EMBL" id="LAA47400.1"/>
    </source>
</evidence>
<reference evidence="1" key="2">
    <citation type="submission" date="2017-11" db="EMBL/GenBank/DDBJ databases">
        <title>Coralsnake Venomics: Analyses of Venom Gland Transcriptomes and Proteomes of Six Brazilian Taxa.</title>
        <authorList>
            <person name="Aird S.D."/>
            <person name="Jorge da Silva N."/>
            <person name="Qiu L."/>
            <person name="Villar-Briones A."/>
            <person name="Aparecida-Saddi V."/>
            <person name="Campos-Telles M.P."/>
            <person name="Grau M."/>
            <person name="Mikheyev A.S."/>
        </authorList>
    </citation>
    <scope>NUCLEOTIDE SEQUENCE</scope>
    <source>
        <tissue evidence="1">Venom_gland</tissue>
    </source>
</reference>
<reference evidence="1" key="1">
    <citation type="submission" date="2017-07" db="EMBL/GenBank/DDBJ databases">
        <authorList>
            <person name="Mikheyev A."/>
            <person name="Grau M."/>
        </authorList>
    </citation>
    <scope>NUCLEOTIDE SEQUENCE</scope>
    <source>
        <tissue evidence="1">Venom_gland</tissue>
    </source>
</reference>
<organism evidence="1">
    <name type="scientific">Micrurus corallinus</name>
    <name type="common">Brazilian coral snake</name>
    <dbReference type="NCBI Taxonomy" id="54390"/>
    <lineage>
        <taxon>Eukaryota</taxon>
        <taxon>Metazoa</taxon>
        <taxon>Chordata</taxon>
        <taxon>Craniata</taxon>
        <taxon>Vertebrata</taxon>
        <taxon>Euteleostomi</taxon>
        <taxon>Lepidosauria</taxon>
        <taxon>Squamata</taxon>
        <taxon>Bifurcata</taxon>
        <taxon>Unidentata</taxon>
        <taxon>Episquamata</taxon>
        <taxon>Toxicofera</taxon>
        <taxon>Serpentes</taxon>
        <taxon>Colubroidea</taxon>
        <taxon>Elapidae</taxon>
        <taxon>Elapinae</taxon>
        <taxon>Micrurus</taxon>
    </lineage>
</organism>
<sequence>MAKQLTFMNFFMNLFRKLQGVIPSLKSYNDVINEILREKQLSKKGVNSQMLLWFKVLYPADLVTLCVFFKKKICCANCFQEAQPEKAASNYFKCIFKNKNQNIALLDDGFNLFIFACYNTIFACYNTIILNVTKVKFTKIIYVRTHLMF</sequence>
<name>A0A2D4FIU4_MICCO</name>